<dbReference type="CDD" id="cd06664">
    <property type="entry name" value="IscU_like"/>
    <property type="match status" value="1"/>
</dbReference>
<comment type="caution">
    <text evidence="2">The sequence shown here is derived from an EMBL/GenBank/DDBJ whole genome shotgun (WGS) entry which is preliminary data.</text>
</comment>
<dbReference type="GO" id="GO:0005506">
    <property type="term" value="F:iron ion binding"/>
    <property type="evidence" value="ECO:0007669"/>
    <property type="project" value="InterPro"/>
</dbReference>
<sequence>MYTEKVMDHFENPRNVGESTTANAVGEMESASCGDTTIIYLDIEDNIIKDIHFKTYGCAAAIASSSMLTEMVKGKTLEEAEAITTDSIVQELGGLPPAKIHCSVLAGDALKRAIANYRAEHKA</sequence>
<dbReference type="SUPFAM" id="SSF82649">
    <property type="entry name" value="SufE/NifU"/>
    <property type="match status" value="1"/>
</dbReference>
<evidence type="ECO:0000313" key="2">
    <source>
        <dbReference type="EMBL" id="MPN57121.1"/>
    </source>
</evidence>
<dbReference type="PANTHER" id="PTHR10093">
    <property type="entry name" value="IRON-SULFUR CLUSTER ASSEMBLY ENZYME NIFU HOMOLOG"/>
    <property type="match status" value="1"/>
</dbReference>
<dbReference type="GO" id="GO:0016226">
    <property type="term" value="P:iron-sulfur cluster assembly"/>
    <property type="evidence" value="ECO:0007669"/>
    <property type="project" value="InterPro"/>
</dbReference>
<dbReference type="Pfam" id="PF01592">
    <property type="entry name" value="NifU_N"/>
    <property type="match status" value="1"/>
</dbReference>
<gene>
    <name evidence="2" type="primary">iscU_36</name>
    <name evidence="2" type="ORF">SDC9_204815</name>
</gene>
<dbReference type="Gene3D" id="3.90.1010.10">
    <property type="match status" value="1"/>
</dbReference>
<dbReference type="InterPro" id="IPR002871">
    <property type="entry name" value="NIF_FeS_clus_asmbl_NifU_N"/>
</dbReference>
<dbReference type="GO" id="GO:0051536">
    <property type="term" value="F:iron-sulfur cluster binding"/>
    <property type="evidence" value="ECO:0007669"/>
    <property type="project" value="InterPro"/>
</dbReference>
<feature type="domain" description="NIF system FeS cluster assembly NifU N-terminal" evidence="1">
    <location>
        <begin position="1"/>
        <end position="121"/>
    </location>
</feature>
<accession>A0A645J0L1</accession>
<evidence type="ECO:0000259" key="1">
    <source>
        <dbReference type="Pfam" id="PF01592"/>
    </source>
</evidence>
<protein>
    <submittedName>
        <fullName evidence="2">Iron-sulfur cluster assembly scaffold protein IscU</fullName>
    </submittedName>
</protein>
<name>A0A645J0L1_9ZZZZ</name>
<dbReference type="AlphaFoldDB" id="A0A645J0L1"/>
<dbReference type="EMBL" id="VSSQ01128286">
    <property type="protein sequence ID" value="MPN57121.1"/>
    <property type="molecule type" value="Genomic_DNA"/>
</dbReference>
<proteinExistence type="predicted"/>
<organism evidence="2">
    <name type="scientific">bioreactor metagenome</name>
    <dbReference type="NCBI Taxonomy" id="1076179"/>
    <lineage>
        <taxon>unclassified sequences</taxon>
        <taxon>metagenomes</taxon>
        <taxon>ecological metagenomes</taxon>
    </lineage>
</organism>
<reference evidence="2" key="1">
    <citation type="submission" date="2019-08" db="EMBL/GenBank/DDBJ databases">
        <authorList>
            <person name="Kucharzyk K."/>
            <person name="Murdoch R.W."/>
            <person name="Higgins S."/>
            <person name="Loffler F."/>
        </authorList>
    </citation>
    <scope>NUCLEOTIDE SEQUENCE</scope>
</reference>